<keyword evidence="9" id="KW-1185">Reference proteome</keyword>
<dbReference type="InterPro" id="IPR020891">
    <property type="entry name" value="UPF0758_CS"/>
</dbReference>
<dbReference type="PANTHER" id="PTHR30471:SF3">
    <property type="entry name" value="UPF0758 PROTEIN YEES-RELATED"/>
    <property type="match status" value="1"/>
</dbReference>
<protein>
    <recommendedName>
        <fullName evidence="7">MPN domain-containing protein</fullName>
    </recommendedName>
</protein>
<feature type="domain" description="MPN" evidence="7">
    <location>
        <begin position="98"/>
        <end position="225"/>
    </location>
</feature>
<dbReference type="Gene3D" id="3.40.140.10">
    <property type="entry name" value="Cytidine Deaminase, domain 2"/>
    <property type="match status" value="1"/>
</dbReference>
<dbReference type="Proteomes" id="UP000223913">
    <property type="component" value="Unassembled WGS sequence"/>
</dbReference>
<reference evidence="8 9" key="1">
    <citation type="submission" date="2017-10" db="EMBL/GenBank/DDBJ databases">
        <title>The draft genome sequence of Lewinella nigricans NBRC 102662.</title>
        <authorList>
            <person name="Wang K."/>
        </authorList>
    </citation>
    <scope>NUCLEOTIDE SEQUENCE [LARGE SCALE GENOMIC DNA]</scope>
    <source>
        <strain evidence="8 9">NBRC 102662</strain>
    </source>
</reference>
<dbReference type="PROSITE" id="PS50249">
    <property type="entry name" value="MPN"/>
    <property type="match status" value="1"/>
</dbReference>
<gene>
    <name evidence="8" type="ORF">CRP01_16450</name>
</gene>
<keyword evidence="1" id="KW-0645">Protease</keyword>
<comment type="caution">
    <text evidence="8">The sequence shown here is derived from an EMBL/GenBank/DDBJ whole genome shotgun (WGS) entry which is preliminary data.</text>
</comment>
<evidence type="ECO:0000256" key="5">
    <source>
        <dbReference type="ARBA" id="ARBA00023049"/>
    </source>
</evidence>
<dbReference type="PANTHER" id="PTHR30471">
    <property type="entry name" value="DNA REPAIR PROTEIN RADC"/>
    <property type="match status" value="1"/>
</dbReference>
<evidence type="ECO:0000313" key="9">
    <source>
        <dbReference type="Proteomes" id="UP000223913"/>
    </source>
</evidence>
<dbReference type="OrthoDB" id="9804482at2"/>
<dbReference type="InterPro" id="IPR025657">
    <property type="entry name" value="RadC_JAB"/>
</dbReference>
<evidence type="ECO:0000256" key="3">
    <source>
        <dbReference type="ARBA" id="ARBA00022801"/>
    </source>
</evidence>
<accession>A0A2D0NBA1</accession>
<dbReference type="GO" id="GO:0008237">
    <property type="term" value="F:metallopeptidase activity"/>
    <property type="evidence" value="ECO:0007669"/>
    <property type="project" value="UniProtKB-KW"/>
</dbReference>
<proteinExistence type="inferred from homology"/>
<dbReference type="PROSITE" id="PS01302">
    <property type="entry name" value="UPF0758"/>
    <property type="match status" value="1"/>
</dbReference>
<comment type="similarity">
    <text evidence="6">Belongs to the UPF0758 family.</text>
</comment>
<evidence type="ECO:0000256" key="2">
    <source>
        <dbReference type="ARBA" id="ARBA00022723"/>
    </source>
</evidence>
<keyword evidence="4" id="KW-0862">Zinc</keyword>
<keyword evidence="5" id="KW-0482">Metalloprotease</keyword>
<dbReference type="CDD" id="cd08071">
    <property type="entry name" value="MPN_DUF2466"/>
    <property type="match status" value="1"/>
</dbReference>
<dbReference type="NCBIfam" id="NF000642">
    <property type="entry name" value="PRK00024.1"/>
    <property type="match status" value="1"/>
</dbReference>
<keyword evidence="3" id="KW-0378">Hydrolase</keyword>
<evidence type="ECO:0000313" key="8">
    <source>
        <dbReference type="EMBL" id="PHN05640.1"/>
    </source>
</evidence>
<dbReference type="Pfam" id="PF04002">
    <property type="entry name" value="RadC"/>
    <property type="match status" value="1"/>
</dbReference>
<dbReference type="InterPro" id="IPR046778">
    <property type="entry name" value="UPF0758_N"/>
</dbReference>
<dbReference type="InterPro" id="IPR001405">
    <property type="entry name" value="UPF0758"/>
</dbReference>
<sequence>MTIKAWAEADRPREKLLMKGKHSLSDAELIAILLGSGSRQQTAVSLAKSILQSVDNNLFELGKCSIKELTKFNGVGEAKAITIAAALELGRRRQLSDIKTRPQVRCSADSYKAIAPLLMDLPHEEFWILLLSRRGEVIGREQISQGGISGTVVDAKLIFSRALEFKASSIILCHNHPSGNPNPSQADKSLTAKLVKAGENLDIFVLDHLIIAAGSYFSFADEGLI</sequence>
<dbReference type="NCBIfam" id="TIGR00608">
    <property type="entry name" value="radc"/>
    <property type="match status" value="1"/>
</dbReference>
<evidence type="ECO:0000259" key="7">
    <source>
        <dbReference type="PROSITE" id="PS50249"/>
    </source>
</evidence>
<dbReference type="Pfam" id="PF20582">
    <property type="entry name" value="UPF0758_N"/>
    <property type="match status" value="1"/>
</dbReference>
<evidence type="ECO:0000256" key="6">
    <source>
        <dbReference type="RuleBase" id="RU003797"/>
    </source>
</evidence>
<keyword evidence="2" id="KW-0479">Metal-binding</keyword>
<dbReference type="GO" id="GO:0046872">
    <property type="term" value="F:metal ion binding"/>
    <property type="evidence" value="ECO:0007669"/>
    <property type="project" value="UniProtKB-KW"/>
</dbReference>
<dbReference type="InterPro" id="IPR037518">
    <property type="entry name" value="MPN"/>
</dbReference>
<evidence type="ECO:0000256" key="1">
    <source>
        <dbReference type="ARBA" id="ARBA00022670"/>
    </source>
</evidence>
<dbReference type="EMBL" id="PDUD01000021">
    <property type="protein sequence ID" value="PHN05640.1"/>
    <property type="molecule type" value="Genomic_DNA"/>
</dbReference>
<name>A0A2D0NBA1_FLAN2</name>
<dbReference type="GO" id="GO:0006508">
    <property type="term" value="P:proteolysis"/>
    <property type="evidence" value="ECO:0007669"/>
    <property type="project" value="UniProtKB-KW"/>
</dbReference>
<organism evidence="8 9">
    <name type="scientific">Flavilitoribacter nigricans (strain ATCC 23147 / DSM 23189 / NBRC 102662 / NCIMB 1420 / SS-2)</name>
    <name type="common">Lewinella nigricans</name>
    <dbReference type="NCBI Taxonomy" id="1122177"/>
    <lineage>
        <taxon>Bacteria</taxon>
        <taxon>Pseudomonadati</taxon>
        <taxon>Bacteroidota</taxon>
        <taxon>Saprospiria</taxon>
        <taxon>Saprospirales</taxon>
        <taxon>Lewinellaceae</taxon>
        <taxon>Flavilitoribacter</taxon>
    </lineage>
</organism>
<evidence type="ECO:0000256" key="4">
    <source>
        <dbReference type="ARBA" id="ARBA00022833"/>
    </source>
</evidence>
<dbReference type="AlphaFoldDB" id="A0A2D0NBA1"/>